<sequence>SLIFVLRLSVSAARIMQIAWLTVNLFLRKNHLIEFDWLKKH</sequence>
<protein>
    <submittedName>
        <fullName evidence="1">Uncharacterized protein</fullName>
    </submittedName>
</protein>
<evidence type="ECO:0000313" key="2">
    <source>
        <dbReference type="Proteomes" id="UP000016543"/>
    </source>
</evidence>
<reference evidence="1 2" key="1">
    <citation type="submission" date="2006-01" db="EMBL/GenBank/DDBJ databases">
        <authorList>
            <person name="Brettar I."/>
            <person name="Hofle M."/>
            <person name="Ferriera S."/>
            <person name="Johnson J."/>
            <person name="Kravitz S."/>
            <person name="Halpern A."/>
            <person name="Remington K."/>
            <person name="Beeson K."/>
            <person name="Tran B."/>
            <person name="Rogers Y.-H."/>
            <person name="Friedman R."/>
            <person name="Venter J.C."/>
        </authorList>
    </citation>
    <scope>NUCLEOTIDE SEQUENCE [LARGE SCALE GENOMIC DNA]</scope>
    <source>
        <strain evidence="1 2">OS145</strain>
    </source>
</reference>
<proteinExistence type="predicted"/>
<gene>
    <name evidence="1" type="ORF">OS145_12564</name>
</gene>
<organism evidence="1 2">
    <name type="scientific">Idiomarina baltica OS145</name>
    <dbReference type="NCBI Taxonomy" id="314276"/>
    <lineage>
        <taxon>Bacteria</taxon>
        <taxon>Pseudomonadati</taxon>
        <taxon>Pseudomonadota</taxon>
        <taxon>Gammaproteobacteria</taxon>
        <taxon>Alteromonadales</taxon>
        <taxon>Idiomarinaceae</taxon>
        <taxon>Idiomarina</taxon>
    </lineage>
</organism>
<name>A0ABM9WJ60_9GAMM</name>
<comment type="caution">
    <text evidence="1">The sequence shown here is derived from an EMBL/GenBank/DDBJ whole genome shotgun (WGS) entry which is preliminary data.</text>
</comment>
<dbReference type="EMBL" id="AAMX01000037">
    <property type="protein sequence ID" value="EAQ30890.1"/>
    <property type="molecule type" value="Genomic_DNA"/>
</dbReference>
<accession>A0ABM9WJ60</accession>
<evidence type="ECO:0000313" key="1">
    <source>
        <dbReference type="EMBL" id="EAQ30890.1"/>
    </source>
</evidence>
<keyword evidence="2" id="KW-1185">Reference proteome</keyword>
<dbReference type="Proteomes" id="UP000016543">
    <property type="component" value="Unassembled WGS sequence"/>
</dbReference>
<feature type="non-terminal residue" evidence="1">
    <location>
        <position position="1"/>
    </location>
</feature>